<protein>
    <submittedName>
        <fullName evidence="2">Uncharacterized protein</fullName>
    </submittedName>
</protein>
<feature type="transmembrane region" description="Helical" evidence="1">
    <location>
        <begin position="91"/>
        <end position="116"/>
    </location>
</feature>
<proteinExistence type="predicted"/>
<dbReference type="EMBL" id="HBKR01035566">
    <property type="protein sequence ID" value="CAE2333765.1"/>
    <property type="molecule type" value="Transcribed_RNA"/>
</dbReference>
<keyword evidence="1" id="KW-1133">Transmembrane helix</keyword>
<dbReference type="SUPFAM" id="SSF103473">
    <property type="entry name" value="MFS general substrate transporter"/>
    <property type="match status" value="1"/>
</dbReference>
<feature type="transmembrane region" description="Helical" evidence="1">
    <location>
        <begin position="63"/>
        <end position="85"/>
    </location>
</feature>
<evidence type="ECO:0000256" key="1">
    <source>
        <dbReference type="SAM" id="Phobius"/>
    </source>
</evidence>
<gene>
    <name evidence="2" type="ORF">NAES01612_LOCUS23280</name>
</gene>
<keyword evidence="1" id="KW-0472">Membrane</keyword>
<evidence type="ECO:0000313" key="2">
    <source>
        <dbReference type="EMBL" id="CAE2333765.1"/>
    </source>
</evidence>
<keyword evidence="1" id="KW-0812">Transmembrane</keyword>
<sequence>MGVAFWLMGPFPVADVVASQVTILVSMALLGCFCGLVSIPSLPDAQFCAEKKKEGKAVKSLISGYWGAVYASAAFVGGPIGGVLYGQIGFVGLNFVSACSSAIMAVLSGLIGFYWFKFDPFSMNNGFLIID</sequence>
<dbReference type="InterPro" id="IPR036259">
    <property type="entry name" value="MFS_trans_sf"/>
</dbReference>
<organism evidence="2">
    <name type="scientific">Paramoeba aestuarina</name>
    <dbReference type="NCBI Taxonomy" id="180227"/>
    <lineage>
        <taxon>Eukaryota</taxon>
        <taxon>Amoebozoa</taxon>
        <taxon>Discosea</taxon>
        <taxon>Flabellinia</taxon>
        <taxon>Dactylopodida</taxon>
        <taxon>Paramoebidae</taxon>
        <taxon>Paramoeba</taxon>
    </lineage>
</organism>
<accession>A0A7S4PH46</accession>
<name>A0A7S4PH46_9EUKA</name>
<reference evidence="2" key="1">
    <citation type="submission" date="2021-01" db="EMBL/GenBank/DDBJ databases">
        <authorList>
            <person name="Corre E."/>
            <person name="Pelletier E."/>
            <person name="Niang G."/>
            <person name="Scheremetjew M."/>
            <person name="Finn R."/>
            <person name="Kale V."/>
            <person name="Holt S."/>
            <person name="Cochrane G."/>
            <person name="Meng A."/>
            <person name="Brown T."/>
            <person name="Cohen L."/>
        </authorList>
    </citation>
    <scope>NUCLEOTIDE SEQUENCE</scope>
    <source>
        <strain evidence="2">SoJaBio B1-5/56/2</strain>
    </source>
</reference>
<dbReference type="AlphaFoldDB" id="A0A7S4PH46"/>
<feature type="transmembrane region" description="Helical" evidence="1">
    <location>
        <begin position="20"/>
        <end position="42"/>
    </location>
</feature>